<evidence type="ECO:0000256" key="4">
    <source>
        <dbReference type="ARBA" id="ARBA00022842"/>
    </source>
</evidence>
<keyword evidence="4 6" id="KW-0460">Magnesium</keyword>
<evidence type="ECO:0000256" key="1">
    <source>
        <dbReference type="ARBA" id="ARBA00001946"/>
    </source>
</evidence>
<protein>
    <recommendedName>
        <fullName evidence="6">Terpene synthase</fullName>
        <ecNumber evidence="6">4.2.3.-</ecNumber>
    </recommendedName>
</protein>
<dbReference type="Gene3D" id="1.10.600.10">
    <property type="entry name" value="Farnesyl Diphosphate Synthase"/>
    <property type="match status" value="1"/>
</dbReference>
<dbReference type="EC" id="4.2.3.-" evidence="6"/>
<evidence type="ECO:0000313" key="8">
    <source>
        <dbReference type="Proteomes" id="UP000567179"/>
    </source>
</evidence>
<dbReference type="SFLD" id="SFLDS00005">
    <property type="entry name" value="Isoprenoid_Synthase_Type_I"/>
    <property type="match status" value="1"/>
</dbReference>
<dbReference type="GO" id="GO:0046872">
    <property type="term" value="F:metal ion binding"/>
    <property type="evidence" value="ECO:0007669"/>
    <property type="project" value="UniProtKB-KW"/>
</dbReference>
<dbReference type="Pfam" id="PF19086">
    <property type="entry name" value="Terpene_syn_C_2"/>
    <property type="match status" value="1"/>
</dbReference>
<dbReference type="OrthoDB" id="6486656at2759"/>
<comment type="cofactor">
    <cofactor evidence="1 6">
        <name>Mg(2+)</name>
        <dbReference type="ChEBI" id="CHEBI:18420"/>
    </cofactor>
</comment>
<evidence type="ECO:0000313" key="7">
    <source>
        <dbReference type="EMBL" id="KAF5309943.1"/>
    </source>
</evidence>
<dbReference type="InterPro" id="IPR008949">
    <property type="entry name" value="Isoprenoid_synthase_dom_sf"/>
</dbReference>
<name>A0A8H5ERZ7_9AGAR</name>
<dbReference type="InterPro" id="IPR034686">
    <property type="entry name" value="Terpene_cyclase-like_2"/>
</dbReference>
<comment type="caution">
    <text evidence="7">The sequence shown here is derived from an EMBL/GenBank/DDBJ whole genome shotgun (WGS) entry which is preliminary data.</text>
</comment>
<sequence>MTPPSAPIYTIPDLLTTWPWARAKNPDLQVVQNDANAWVESLNLFKPAQLKKFKACEFNLLASLVGPILGEGKPTSVDSGVELTDHHLDYLRISCDLMNFYFAFDEYTDVVSKEDAMKICYNVMETMRTRTAVKEDIKITEMARQFFERTINVVGDDRTGLHQFILDFEAYAISMIQEADDRAEDRIRGVEEYLVLRRDTCGAKPSFSFFGLGLNLPAEVFEHPLMVSLTERAADLVAMTNDMHSYSLERARGLDGHNILTCIMHEHSLGLQNALHWLDEYAINTIAKFQAYQAKLPSFGSPEVDAAVVEYINRMARCVRGYDSWSYETVRYYGDRGLDVQKSRKITLMPKQTGYVTREELAV</sequence>
<dbReference type="Proteomes" id="UP000567179">
    <property type="component" value="Unassembled WGS sequence"/>
</dbReference>
<evidence type="ECO:0000256" key="2">
    <source>
        <dbReference type="ARBA" id="ARBA00006333"/>
    </source>
</evidence>
<dbReference type="SUPFAM" id="SSF48576">
    <property type="entry name" value="Terpenoid synthases"/>
    <property type="match status" value="1"/>
</dbReference>
<dbReference type="SFLD" id="SFLDG01020">
    <property type="entry name" value="Terpene_Cyclase_Like_2"/>
    <property type="match status" value="1"/>
</dbReference>
<keyword evidence="3 6" id="KW-0479">Metal-binding</keyword>
<accession>A0A8H5ERZ7</accession>
<keyword evidence="8" id="KW-1185">Reference proteome</keyword>
<dbReference type="GO" id="GO:0010333">
    <property type="term" value="F:terpene synthase activity"/>
    <property type="evidence" value="ECO:0007669"/>
    <property type="project" value="InterPro"/>
</dbReference>
<dbReference type="GO" id="GO:0008299">
    <property type="term" value="P:isoprenoid biosynthetic process"/>
    <property type="evidence" value="ECO:0007669"/>
    <property type="project" value="UniProtKB-ARBA"/>
</dbReference>
<dbReference type="PANTHER" id="PTHR35201:SF4">
    <property type="entry name" value="BETA-PINACENE SYNTHASE-RELATED"/>
    <property type="match status" value="1"/>
</dbReference>
<dbReference type="PANTHER" id="PTHR35201">
    <property type="entry name" value="TERPENE SYNTHASE"/>
    <property type="match status" value="1"/>
</dbReference>
<dbReference type="AlphaFoldDB" id="A0A8H5ERZ7"/>
<evidence type="ECO:0000256" key="6">
    <source>
        <dbReference type="RuleBase" id="RU366034"/>
    </source>
</evidence>
<organism evidence="7 8">
    <name type="scientific">Psilocybe cf. subviscida</name>
    <dbReference type="NCBI Taxonomy" id="2480587"/>
    <lineage>
        <taxon>Eukaryota</taxon>
        <taxon>Fungi</taxon>
        <taxon>Dikarya</taxon>
        <taxon>Basidiomycota</taxon>
        <taxon>Agaricomycotina</taxon>
        <taxon>Agaricomycetes</taxon>
        <taxon>Agaricomycetidae</taxon>
        <taxon>Agaricales</taxon>
        <taxon>Agaricineae</taxon>
        <taxon>Strophariaceae</taxon>
        <taxon>Psilocybe</taxon>
    </lineage>
</organism>
<evidence type="ECO:0000256" key="3">
    <source>
        <dbReference type="ARBA" id="ARBA00022723"/>
    </source>
</evidence>
<comment type="similarity">
    <text evidence="2 6">Belongs to the terpene synthase family.</text>
</comment>
<proteinExistence type="inferred from homology"/>
<reference evidence="7 8" key="1">
    <citation type="journal article" date="2020" name="ISME J.">
        <title>Uncovering the hidden diversity of litter-decomposition mechanisms in mushroom-forming fungi.</title>
        <authorList>
            <person name="Floudas D."/>
            <person name="Bentzer J."/>
            <person name="Ahren D."/>
            <person name="Johansson T."/>
            <person name="Persson P."/>
            <person name="Tunlid A."/>
        </authorList>
    </citation>
    <scope>NUCLEOTIDE SEQUENCE [LARGE SCALE GENOMIC DNA]</scope>
    <source>
        <strain evidence="7 8">CBS 101986</strain>
    </source>
</reference>
<keyword evidence="5 6" id="KW-0456">Lyase</keyword>
<gene>
    <name evidence="7" type="ORF">D9619_010207</name>
</gene>
<evidence type="ECO:0000256" key="5">
    <source>
        <dbReference type="ARBA" id="ARBA00023239"/>
    </source>
</evidence>
<dbReference type="EMBL" id="JAACJJ010000058">
    <property type="protein sequence ID" value="KAF5309943.1"/>
    <property type="molecule type" value="Genomic_DNA"/>
</dbReference>